<dbReference type="SUPFAM" id="SSF52266">
    <property type="entry name" value="SGNH hydrolase"/>
    <property type="match status" value="1"/>
</dbReference>
<evidence type="ECO:0000256" key="1">
    <source>
        <dbReference type="SAM" id="MobiDB-lite"/>
    </source>
</evidence>
<keyword evidence="2" id="KW-0812">Transmembrane</keyword>
<sequence>MADPRTPTNDHRTATNVPRTPMNDRLVPAKPAGPTRRHKMLLLGAGLLVVLGGTAAVGFALTGFGAASTSSLVPTLPPSAAEPAPAASPTDSAEPGEAAEPAAPVPSPAPVAVFLGDSYTQGYGAVPVERRWSSLVAADAGWTEVNQGLGGTGYVTPADLHACGLDYCPTYVERVPGVIAAAPDIVVVAGGQNDRWALAGNPDQVRAAVDATFDGIRQGLPNARMIAVGPSTAEAPTALIVELDGWVRAAAERVGAEYVSLIEPVLIEEAMIAPDRVHVTDAGYRALADRVLAQTNR</sequence>
<dbReference type="PANTHER" id="PTHR30383:SF29">
    <property type="entry name" value="SGNH HYDROLASE-TYPE ESTERASE DOMAIN-CONTAINING PROTEIN"/>
    <property type="match status" value="1"/>
</dbReference>
<dbReference type="PANTHER" id="PTHR30383">
    <property type="entry name" value="THIOESTERASE 1/PROTEASE 1/LYSOPHOSPHOLIPASE L1"/>
    <property type="match status" value="1"/>
</dbReference>
<keyword evidence="2" id="KW-0472">Membrane</keyword>
<keyword evidence="5" id="KW-1185">Reference proteome</keyword>
<dbReference type="InterPro" id="IPR036514">
    <property type="entry name" value="SGNH_hydro_sf"/>
</dbReference>
<feature type="domain" description="SGNH hydrolase-type esterase" evidence="3">
    <location>
        <begin position="114"/>
        <end position="286"/>
    </location>
</feature>
<dbReference type="AlphaFoldDB" id="A0A1B1BFZ1"/>
<accession>A0A1B1BFZ1</accession>
<evidence type="ECO:0000313" key="4">
    <source>
        <dbReference type="EMBL" id="ANP71495.1"/>
    </source>
</evidence>
<dbReference type="RefSeq" id="WP_066592833.1">
    <property type="nucleotide sequence ID" value="NZ_CP016282.1"/>
</dbReference>
<dbReference type="InterPro" id="IPR051532">
    <property type="entry name" value="Ester_Hydrolysis_Enzymes"/>
</dbReference>
<dbReference type="STRING" id="670052.PA27867_0526"/>
<dbReference type="EMBL" id="CP016282">
    <property type="protein sequence ID" value="ANP71495.1"/>
    <property type="molecule type" value="Genomic_DNA"/>
</dbReference>
<protein>
    <submittedName>
        <fullName evidence="4">Lipolytic protein</fullName>
    </submittedName>
</protein>
<evidence type="ECO:0000313" key="5">
    <source>
        <dbReference type="Proteomes" id="UP000092582"/>
    </source>
</evidence>
<dbReference type="KEGG" id="cart:PA27867_0526"/>
<dbReference type="Proteomes" id="UP000092582">
    <property type="component" value="Chromosome 1"/>
</dbReference>
<dbReference type="CDD" id="cd00229">
    <property type="entry name" value="SGNH_hydrolase"/>
    <property type="match status" value="1"/>
</dbReference>
<feature type="region of interest" description="Disordered" evidence="1">
    <location>
        <begin position="1"/>
        <end position="34"/>
    </location>
</feature>
<dbReference type="Gene3D" id="3.40.50.1110">
    <property type="entry name" value="SGNH hydrolase"/>
    <property type="match status" value="1"/>
</dbReference>
<dbReference type="Pfam" id="PF13472">
    <property type="entry name" value="Lipase_GDSL_2"/>
    <property type="match status" value="1"/>
</dbReference>
<proteinExistence type="predicted"/>
<feature type="transmembrane region" description="Helical" evidence="2">
    <location>
        <begin position="40"/>
        <end position="67"/>
    </location>
</feature>
<dbReference type="InterPro" id="IPR013830">
    <property type="entry name" value="SGNH_hydro"/>
</dbReference>
<organism evidence="4 5">
    <name type="scientific">Cryobacterium arcticum</name>
    <dbReference type="NCBI Taxonomy" id="670052"/>
    <lineage>
        <taxon>Bacteria</taxon>
        <taxon>Bacillati</taxon>
        <taxon>Actinomycetota</taxon>
        <taxon>Actinomycetes</taxon>
        <taxon>Micrococcales</taxon>
        <taxon>Microbacteriaceae</taxon>
        <taxon>Cryobacterium</taxon>
    </lineage>
</organism>
<feature type="compositionally biased region" description="Low complexity" evidence="1">
    <location>
        <begin position="71"/>
        <end position="102"/>
    </location>
</feature>
<evidence type="ECO:0000259" key="3">
    <source>
        <dbReference type="Pfam" id="PF13472"/>
    </source>
</evidence>
<reference evidence="4 5" key="1">
    <citation type="submission" date="2016-06" db="EMBL/GenBank/DDBJ databases">
        <title>Genome sequencing of Cryobacterium arcticum PAMC 27867.</title>
        <authorList>
            <person name="Lee J."/>
            <person name="Kim O.-S."/>
        </authorList>
    </citation>
    <scope>NUCLEOTIDE SEQUENCE [LARGE SCALE GENOMIC DNA]</scope>
    <source>
        <strain evidence="4 5">PAMC 27867</strain>
    </source>
</reference>
<dbReference type="OrthoDB" id="8215557at2"/>
<feature type="region of interest" description="Disordered" evidence="1">
    <location>
        <begin position="71"/>
        <end position="105"/>
    </location>
</feature>
<evidence type="ECO:0000256" key="2">
    <source>
        <dbReference type="SAM" id="Phobius"/>
    </source>
</evidence>
<name>A0A1B1BFZ1_9MICO</name>
<keyword evidence="2" id="KW-1133">Transmembrane helix</keyword>
<gene>
    <name evidence="4" type="ORF">PA27867_0526</name>
</gene>